<gene>
    <name evidence="1" type="ORF">DSO57_1026951</name>
</gene>
<evidence type="ECO:0000313" key="2">
    <source>
        <dbReference type="Proteomes" id="UP001165960"/>
    </source>
</evidence>
<dbReference type="EMBL" id="QTSX02004421">
    <property type="protein sequence ID" value="KAJ9064763.1"/>
    <property type="molecule type" value="Genomic_DNA"/>
</dbReference>
<comment type="caution">
    <text evidence="1">The sequence shown here is derived from an EMBL/GenBank/DDBJ whole genome shotgun (WGS) entry which is preliminary data.</text>
</comment>
<name>A0ACC2SQW3_9FUNG</name>
<dbReference type="Proteomes" id="UP001165960">
    <property type="component" value="Unassembled WGS sequence"/>
</dbReference>
<sequence length="167" mass="19177">MYAKKFFWVLMIYPIITCLTRFQVLNLEPYLAKILPHMLGYYILLQLLKEIFELWIDTKLGLEHYGNSKGQWPTLFSPGSHLLAHPMLPKVIKVALEDARVLLKISILLDGLKSKPSVLLLHRSQGSKLDHIKVALFFATVEVLIKELLLTLKVFEGGLHKMEKEAL</sequence>
<organism evidence="1 2">
    <name type="scientific">Entomophthora muscae</name>
    <dbReference type="NCBI Taxonomy" id="34485"/>
    <lineage>
        <taxon>Eukaryota</taxon>
        <taxon>Fungi</taxon>
        <taxon>Fungi incertae sedis</taxon>
        <taxon>Zoopagomycota</taxon>
        <taxon>Entomophthoromycotina</taxon>
        <taxon>Entomophthoromycetes</taxon>
        <taxon>Entomophthorales</taxon>
        <taxon>Entomophthoraceae</taxon>
        <taxon>Entomophthora</taxon>
    </lineage>
</organism>
<protein>
    <submittedName>
        <fullName evidence="1">Uncharacterized protein</fullName>
    </submittedName>
</protein>
<keyword evidence="2" id="KW-1185">Reference proteome</keyword>
<reference evidence="1" key="1">
    <citation type="submission" date="2022-04" db="EMBL/GenBank/DDBJ databases">
        <title>Genome of the entomopathogenic fungus Entomophthora muscae.</title>
        <authorList>
            <person name="Elya C."/>
            <person name="Lovett B.R."/>
            <person name="Lee E."/>
            <person name="Macias A.M."/>
            <person name="Hajek A.E."/>
            <person name="De Bivort B.L."/>
            <person name="Kasson M.T."/>
            <person name="De Fine Licht H.H."/>
            <person name="Stajich J.E."/>
        </authorList>
    </citation>
    <scope>NUCLEOTIDE SEQUENCE</scope>
    <source>
        <strain evidence="1">Berkeley</strain>
    </source>
</reference>
<proteinExistence type="predicted"/>
<accession>A0ACC2SQW3</accession>
<evidence type="ECO:0000313" key="1">
    <source>
        <dbReference type="EMBL" id="KAJ9064763.1"/>
    </source>
</evidence>